<dbReference type="AlphaFoldDB" id="A0AAW1XVM8"/>
<dbReference type="Gene3D" id="3.30.420.10">
    <property type="entry name" value="Ribonuclease H-like superfamily/Ribonuclease H"/>
    <property type="match status" value="1"/>
</dbReference>
<dbReference type="PANTHER" id="PTHR47074:SF73">
    <property type="entry name" value="OS04G0448401 PROTEIN"/>
    <property type="match status" value="1"/>
</dbReference>
<evidence type="ECO:0000313" key="2">
    <source>
        <dbReference type="EMBL" id="KAK9940301.1"/>
    </source>
</evidence>
<comment type="caution">
    <text evidence="2">The sequence shown here is derived from an EMBL/GenBank/DDBJ whole genome shotgun (WGS) entry which is preliminary data.</text>
</comment>
<dbReference type="InterPro" id="IPR052929">
    <property type="entry name" value="RNase_H-like_EbsB-rel"/>
</dbReference>
<protein>
    <recommendedName>
        <fullName evidence="1">RNase H type-1 domain-containing protein</fullName>
    </recommendedName>
</protein>
<dbReference type="InterPro" id="IPR002156">
    <property type="entry name" value="RNaseH_domain"/>
</dbReference>
<organism evidence="2 3">
    <name type="scientific">Rubus argutus</name>
    <name type="common">Southern blackberry</name>
    <dbReference type="NCBI Taxonomy" id="59490"/>
    <lineage>
        <taxon>Eukaryota</taxon>
        <taxon>Viridiplantae</taxon>
        <taxon>Streptophyta</taxon>
        <taxon>Embryophyta</taxon>
        <taxon>Tracheophyta</taxon>
        <taxon>Spermatophyta</taxon>
        <taxon>Magnoliopsida</taxon>
        <taxon>eudicotyledons</taxon>
        <taxon>Gunneridae</taxon>
        <taxon>Pentapetalae</taxon>
        <taxon>rosids</taxon>
        <taxon>fabids</taxon>
        <taxon>Rosales</taxon>
        <taxon>Rosaceae</taxon>
        <taxon>Rosoideae</taxon>
        <taxon>Rosoideae incertae sedis</taxon>
        <taxon>Rubus</taxon>
    </lineage>
</organism>
<accession>A0AAW1XVM8</accession>
<dbReference type="Pfam" id="PF13456">
    <property type="entry name" value="RVT_3"/>
    <property type="match status" value="1"/>
</dbReference>
<dbReference type="GO" id="GO:0004523">
    <property type="term" value="F:RNA-DNA hybrid ribonuclease activity"/>
    <property type="evidence" value="ECO:0007669"/>
    <property type="project" value="InterPro"/>
</dbReference>
<dbReference type="CDD" id="cd06222">
    <property type="entry name" value="RNase_H_like"/>
    <property type="match status" value="1"/>
</dbReference>
<name>A0AAW1XVM8_RUBAR</name>
<feature type="domain" description="RNase H type-1" evidence="1">
    <location>
        <begin position="71"/>
        <end position="191"/>
    </location>
</feature>
<dbReference type="EMBL" id="JBEDUW010000003">
    <property type="protein sequence ID" value="KAK9940301.1"/>
    <property type="molecule type" value="Genomic_DNA"/>
</dbReference>
<dbReference type="SUPFAM" id="SSF53098">
    <property type="entry name" value="Ribonuclease H-like"/>
    <property type="match status" value="1"/>
</dbReference>
<sequence>MFSSPALGPLQCLCVFENQVPSPAVVIKTIIQSHTEFLCLPKKLHVLPTANIHNPRSIRWVPPPLHSYKINTDASWNRSSSHCGIAALVRNSSGELLDGLAVHALAPSSLVAEALALMLVCSLSARLPASSPVIVESDCLPLVQAISNHRLLVDWSAQPLVSCLRLFAEASPHISWVWTSREANKAADLVAGLACRKKCPATWIHQPPSSLVHILLYDGDPPP</sequence>
<proteinExistence type="predicted"/>
<dbReference type="GO" id="GO:0003676">
    <property type="term" value="F:nucleic acid binding"/>
    <property type="evidence" value="ECO:0007669"/>
    <property type="project" value="InterPro"/>
</dbReference>
<reference evidence="2 3" key="1">
    <citation type="journal article" date="2023" name="G3 (Bethesda)">
        <title>A chromosome-length genome assembly and annotation of blackberry (Rubus argutus, cv. 'Hillquist').</title>
        <authorList>
            <person name="Bruna T."/>
            <person name="Aryal R."/>
            <person name="Dudchenko O."/>
            <person name="Sargent D.J."/>
            <person name="Mead D."/>
            <person name="Buti M."/>
            <person name="Cavallini A."/>
            <person name="Hytonen T."/>
            <person name="Andres J."/>
            <person name="Pham M."/>
            <person name="Weisz D."/>
            <person name="Mascagni F."/>
            <person name="Usai G."/>
            <person name="Natali L."/>
            <person name="Bassil N."/>
            <person name="Fernandez G.E."/>
            <person name="Lomsadze A."/>
            <person name="Armour M."/>
            <person name="Olukolu B."/>
            <person name="Poorten T."/>
            <person name="Britton C."/>
            <person name="Davik J."/>
            <person name="Ashrafi H."/>
            <person name="Aiden E.L."/>
            <person name="Borodovsky M."/>
            <person name="Worthington M."/>
        </authorList>
    </citation>
    <scope>NUCLEOTIDE SEQUENCE [LARGE SCALE GENOMIC DNA]</scope>
    <source>
        <strain evidence="2">PI 553951</strain>
    </source>
</reference>
<dbReference type="InterPro" id="IPR036397">
    <property type="entry name" value="RNaseH_sf"/>
</dbReference>
<dbReference type="PANTHER" id="PTHR47074">
    <property type="entry name" value="BNAC02G40300D PROTEIN"/>
    <property type="match status" value="1"/>
</dbReference>
<gene>
    <name evidence="2" type="ORF">M0R45_016969</name>
</gene>
<evidence type="ECO:0000313" key="3">
    <source>
        <dbReference type="Proteomes" id="UP001457282"/>
    </source>
</evidence>
<dbReference type="InterPro" id="IPR044730">
    <property type="entry name" value="RNase_H-like_dom_plant"/>
</dbReference>
<keyword evidence="3" id="KW-1185">Reference proteome</keyword>
<evidence type="ECO:0000259" key="1">
    <source>
        <dbReference type="Pfam" id="PF13456"/>
    </source>
</evidence>
<dbReference type="InterPro" id="IPR012337">
    <property type="entry name" value="RNaseH-like_sf"/>
</dbReference>
<dbReference type="Proteomes" id="UP001457282">
    <property type="component" value="Unassembled WGS sequence"/>
</dbReference>